<dbReference type="InterPro" id="IPR000253">
    <property type="entry name" value="FHA_dom"/>
</dbReference>
<dbReference type="RefSeq" id="WP_191281775.1">
    <property type="nucleotide sequence ID" value="NZ_BNAI01000001.1"/>
</dbReference>
<reference evidence="4" key="2">
    <citation type="submission" date="2020-09" db="EMBL/GenBank/DDBJ databases">
        <authorList>
            <person name="Sun Q."/>
            <person name="Zhou Y."/>
        </authorList>
    </citation>
    <scope>NUCLEOTIDE SEQUENCE</scope>
    <source>
        <strain evidence="4">CGMCC 1.16548</strain>
    </source>
</reference>
<keyword evidence="1" id="KW-0597">Phosphoprotein</keyword>
<reference evidence="4" key="1">
    <citation type="journal article" date="2014" name="Int. J. Syst. Evol. Microbiol.">
        <title>Complete genome sequence of Corynebacterium casei LMG S-19264T (=DSM 44701T), isolated from a smear-ripened cheese.</title>
        <authorList>
            <consortium name="US DOE Joint Genome Institute (JGI-PGF)"/>
            <person name="Walter F."/>
            <person name="Albersmeier A."/>
            <person name="Kalinowski J."/>
            <person name="Ruckert C."/>
        </authorList>
    </citation>
    <scope>NUCLEOTIDE SEQUENCE</scope>
    <source>
        <strain evidence="4">CGMCC 1.16548</strain>
    </source>
</reference>
<gene>
    <name evidence="4" type="ORF">GCM10011600_04920</name>
</gene>
<evidence type="ECO:0000313" key="4">
    <source>
        <dbReference type="EMBL" id="GHF07291.1"/>
    </source>
</evidence>
<dbReference type="Gene3D" id="2.60.200.20">
    <property type="match status" value="1"/>
</dbReference>
<evidence type="ECO:0000259" key="3">
    <source>
        <dbReference type="PROSITE" id="PS50006"/>
    </source>
</evidence>
<accession>A0A8J3GNJ5</accession>
<sequence length="205" mass="20810">MEPDLDDTVRAAPRPPAPARGVDLDDTVARGTVVAPASPPPLVEPPVPAPRPLPTVVEAGIVEAGVAAPIVEAGLPVEAPAPEPAGPAPFRALFADGTEVALDVTVYVGRRPSVPRIHTGGEPRLVTLPSPGKELSATHLELKVVGGALVASDMRSTNGTIVQLPGAAPRTLIRGESVVVVPGTRIDLGEGAVLDILPPLAGRDS</sequence>
<feature type="domain" description="FHA" evidence="3">
    <location>
        <begin position="106"/>
        <end position="163"/>
    </location>
</feature>
<dbReference type="InterPro" id="IPR008984">
    <property type="entry name" value="SMAD_FHA_dom_sf"/>
</dbReference>
<comment type="caution">
    <text evidence="4">The sequence shown here is derived from an EMBL/GenBank/DDBJ whole genome shotgun (WGS) entry which is preliminary data.</text>
</comment>
<feature type="region of interest" description="Disordered" evidence="2">
    <location>
        <begin position="1"/>
        <end position="47"/>
    </location>
</feature>
<evidence type="ECO:0000256" key="1">
    <source>
        <dbReference type="ARBA" id="ARBA00022553"/>
    </source>
</evidence>
<evidence type="ECO:0000313" key="5">
    <source>
        <dbReference type="Proteomes" id="UP000617531"/>
    </source>
</evidence>
<dbReference type="PROSITE" id="PS50006">
    <property type="entry name" value="FHA_DOMAIN"/>
    <property type="match status" value="1"/>
</dbReference>
<dbReference type="Proteomes" id="UP000617531">
    <property type="component" value="Unassembled WGS sequence"/>
</dbReference>
<dbReference type="AlphaFoldDB" id="A0A8J3GNJ5"/>
<feature type="compositionally biased region" description="Pro residues" evidence="2">
    <location>
        <begin position="37"/>
        <end position="47"/>
    </location>
</feature>
<proteinExistence type="predicted"/>
<organism evidence="4 5">
    <name type="scientific">Pseudolysinimonas yzui</name>
    <dbReference type="NCBI Taxonomy" id="2708254"/>
    <lineage>
        <taxon>Bacteria</taxon>
        <taxon>Bacillati</taxon>
        <taxon>Actinomycetota</taxon>
        <taxon>Actinomycetes</taxon>
        <taxon>Micrococcales</taxon>
        <taxon>Microbacteriaceae</taxon>
        <taxon>Pseudolysinimonas</taxon>
    </lineage>
</organism>
<name>A0A8J3GNJ5_9MICO</name>
<keyword evidence="5" id="KW-1185">Reference proteome</keyword>
<protein>
    <recommendedName>
        <fullName evidence="3">FHA domain-containing protein</fullName>
    </recommendedName>
</protein>
<evidence type="ECO:0000256" key="2">
    <source>
        <dbReference type="SAM" id="MobiDB-lite"/>
    </source>
</evidence>
<dbReference type="SUPFAM" id="SSF49879">
    <property type="entry name" value="SMAD/FHA domain"/>
    <property type="match status" value="1"/>
</dbReference>
<dbReference type="EMBL" id="BNAI01000001">
    <property type="protein sequence ID" value="GHF07291.1"/>
    <property type="molecule type" value="Genomic_DNA"/>
</dbReference>